<dbReference type="InterPro" id="IPR050245">
    <property type="entry name" value="PrsA_foldase"/>
</dbReference>
<evidence type="ECO:0000256" key="3">
    <source>
        <dbReference type="SAM" id="SignalP"/>
    </source>
</evidence>
<proteinExistence type="predicted"/>
<feature type="compositionally biased region" description="Polar residues" evidence="2">
    <location>
        <begin position="379"/>
        <end position="393"/>
    </location>
</feature>
<dbReference type="EMBL" id="PPTO01000022">
    <property type="protein sequence ID" value="RDB55128.1"/>
    <property type="molecule type" value="Genomic_DNA"/>
</dbReference>
<organism evidence="5 6">
    <name type="scientific">Slackia isoflavoniconvertens</name>
    <dbReference type="NCBI Taxonomy" id="572010"/>
    <lineage>
        <taxon>Bacteria</taxon>
        <taxon>Bacillati</taxon>
        <taxon>Actinomycetota</taxon>
        <taxon>Coriobacteriia</taxon>
        <taxon>Eggerthellales</taxon>
        <taxon>Eggerthellaceae</taxon>
        <taxon>Slackia</taxon>
    </lineage>
</organism>
<keyword evidence="3" id="KW-0732">Signal</keyword>
<protein>
    <submittedName>
        <fullName evidence="5">Parvulin peptidyl-prolyl isomerase</fullName>
    </submittedName>
</protein>
<dbReference type="GO" id="GO:0003755">
    <property type="term" value="F:peptidyl-prolyl cis-trans isomerase activity"/>
    <property type="evidence" value="ECO:0007669"/>
    <property type="project" value="UniProtKB-KW"/>
</dbReference>
<keyword evidence="1" id="KW-0697">Rotamase</keyword>
<feature type="compositionally biased region" description="Low complexity" evidence="2">
    <location>
        <begin position="353"/>
        <end position="378"/>
    </location>
</feature>
<feature type="region of interest" description="Disordered" evidence="2">
    <location>
        <begin position="345"/>
        <end position="393"/>
    </location>
</feature>
<dbReference type="PANTHER" id="PTHR47245">
    <property type="entry name" value="PEPTIDYLPROLYL ISOMERASE"/>
    <property type="match status" value="1"/>
</dbReference>
<accession>A0A369LAW3</accession>
<gene>
    <name evidence="5" type="ORF">C1881_09780</name>
</gene>
<dbReference type="Proteomes" id="UP000253975">
    <property type="component" value="Unassembled WGS sequence"/>
</dbReference>
<sequence length="393" mass="42931">MKKMNFLKIACAVALSAACCFAAVGCSQTKSDSGDVSVSDTSEGVAATVNGTEIGEKAVTSYIANFRSMSNLESDADWAQWLVDNNYTAADIREEVINYYASQELVRQAAEENDIKVESSEIDSQVQQMRSYYDSDEDWENALKQIGTTESQYRSLLEVSMLQQALQEKVAQPEDPTDEELLQYAQMYATYYNGAKKSSHILFNSDDEATAQEVLDKINSGELDFAEAAKEYSQDEGSKEDGGNVGWDKLTSFVDEYQTALDGLEEGQVSGLVTSSYGIHIIKCTQVFNAPEEVTSIDQLPSEFMDSIKSTLEASAKQQAYSQWYQDYKSNADIQINDMPSGLAYDVSLDGVEPSSTSASTESDASTSADSSTESPTENASTESSQPAETKTN</sequence>
<dbReference type="SUPFAM" id="SSF54534">
    <property type="entry name" value="FKBP-like"/>
    <property type="match status" value="1"/>
</dbReference>
<feature type="chain" id="PRO_5016562894" evidence="3">
    <location>
        <begin position="23"/>
        <end position="393"/>
    </location>
</feature>
<feature type="domain" description="PpiC" evidence="4">
    <location>
        <begin position="193"/>
        <end position="286"/>
    </location>
</feature>
<dbReference type="PROSITE" id="PS50198">
    <property type="entry name" value="PPIC_PPIASE_2"/>
    <property type="match status" value="1"/>
</dbReference>
<name>A0A369LAW3_9ACTN</name>
<dbReference type="Pfam" id="PF00639">
    <property type="entry name" value="Rotamase"/>
    <property type="match status" value="1"/>
</dbReference>
<evidence type="ECO:0000259" key="4">
    <source>
        <dbReference type="PROSITE" id="PS50198"/>
    </source>
</evidence>
<dbReference type="Gene3D" id="3.10.50.40">
    <property type="match status" value="1"/>
</dbReference>
<reference evidence="5 6" key="1">
    <citation type="journal article" date="2018" name="Elife">
        <title>Discovery and characterization of a prevalent human gut bacterial enzyme sufficient for the inactivation of a family of plant toxins.</title>
        <authorList>
            <person name="Koppel N."/>
            <person name="Bisanz J.E."/>
            <person name="Pandelia M.E."/>
            <person name="Turnbaugh P.J."/>
            <person name="Balskus E.P."/>
        </authorList>
    </citation>
    <scope>NUCLEOTIDE SEQUENCE [LARGE SCALE GENOMIC DNA]</scope>
    <source>
        <strain evidence="5 6">OB21 GAM31</strain>
    </source>
</reference>
<dbReference type="InterPro" id="IPR046357">
    <property type="entry name" value="PPIase_dom_sf"/>
</dbReference>
<evidence type="ECO:0000256" key="2">
    <source>
        <dbReference type="SAM" id="MobiDB-lite"/>
    </source>
</evidence>
<dbReference type="SUPFAM" id="SSF109998">
    <property type="entry name" value="Triger factor/SurA peptide-binding domain-like"/>
    <property type="match status" value="1"/>
</dbReference>
<evidence type="ECO:0000313" key="5">
    <source>
        <dbReference type="EMBL" id="RDB55128.1"/>
    </source>
</evidence>
<dbReference type="Gene3D" id="1.10.4030.10">
    <property type="entry name" value="Porin chaperone SurA, peptide-binding domain"/>
    <property type="match status" value="1"/>
</dbReference>
<dbReference type="PROSITE" id="PS01096">
    <property type="entry name" value="PPIC_PPIASE_1"/>
    <property type="match status" value="1"/>
</dbReference>
<evidence type="ECO:0000256" key="1">
    <source>
        <dbReference type="PROSITE-ProRule" id="PRU00278"/>
    </source>
</evidence>
<evidence type="ECO:0000313" key="6">
    <source>
        <dbReference type="Proteomes" id="UP000253975"/>
    </source>
</evidence>
<dbReference type="AlphaFoldDB" id="A0A369LAW3"/>
<comment type="caution">
    <text evidence="5">The sequence shown here is derived from an EMBL/GenBank/DDBJ whole genome shotgun (WGS) entry which is preliminary data.</text>
</comment>
<dbReference type="InterPro" id="IPR027304">
    <property type="entry name" value="Trigger_fact/SurA_dom_sf"/>
</dbReference>
<dbReference type="InterPro" id="IPR023058">
    <property type="entry name" value="PPIase_PpiC_CS"/>
</dbReference>
<dbReference type="RefSeq" id="WP_114616335.1">
    <property type="nucleotide sequence ID" value="NZ_PPTO01000022.1"/>
</dbReference>
<dbReference type="InterPro" id="IPR000297">
    <property type="entry name" value="PPIase_PpiC"/>
</dbReference>
<dbReference type="PANTHER" id="PTHR47245:SF2">
    <property type="entry name" value="PEPTIDYL-PROLYL CIS-TRANS ISOMERASE HP_0175-RELATED"/>
    <property type="match status" value="1"/>
</dbReference>
<dbReference type="Pfam" id="PF13624">
    <property type="entry name" value="SurA_N_3"/>
    <property type="match status" value="1"/>
</dbReference>
<keyword evidence="1 5" id="KW-0413">Isomerase</keyword>
<feature type="signal peptide" evidence="3">
    <location>
        <begin position="1"/>
        <end position="22"/>
    </location>
</feature>
<dbReference type="PROSITE" id="PS51257">
    <property type="entry name" value="PROKAR_LIPOPROTEIN"/>
    <property type="match status" value="1"/>
</dbReference>